<evidence type="ECO:0000259" key="2">
    <source>
        <dbReference type="Pfam" id="PF01883"/>
    </source>
</evidence>
<dbReference type="PATRIC" id="fig|178900.6.peg.2307"/>
<feature type="compositionally biased region" description="Polar residues" evidence="1">
    <location>
        <begin position="15"/>
        <end position="24"/>
    </location>
</feature>
<evidence type="ECO:0000313" key="3">
    <source>
        <dbReference type="EMBL" id="KXV72045.1"/>
    </source>
</evidence>
<dbReference type="PANTHER" id="PTHR42831">
    <property type="entry name" value="FE-S PROTEIN MATURATION AUXILIARY FACTOR YITW"/>
    <property type="match status" value="1"/>
</dbReference>
<dbReference type="EMBL" id="LHZY01000011">
    <property type="protein sequence ID" value="KXV72045.1"/>
    <property type="molecule type" value="Genomic_DNA"/>
</dbReference>
<evidence type="ECO:0000313" key="4">
    <source>
        <dbReference type="Proteomes" id="UP000075312"/>
    </source>
</evidence>
<organism evidence="3 4">
    <name type="scientific">Acetobacter cerevisiae</name>
    <dbReference type="NCBI Taxonomy" id="178900"/>
    <lineage>
        <taxon>Bacteria</taxon>
        <taxon>Pseudomonadati</taxon>
        <taxon>Pseudomonadota</taxon>
        <taxon>Alphaproteobacteria</taxon>
        <taxon>Acetobacterales</taxon>
        <taxon>Acetobacteraceae</taxon>
        <taxon>Acetobacter</taxon>
    </lineage>
</organism>
<protein>
    <submittedName>
        <fullName evidence="3">Metal-sulfur cluster biosynthesis protein</fullName>
    </submittedName>
</protein>
<feature type="domain" description="MIP18 family-like" evidence="2">
    <location>
        <begin position="95"/>
        <end position="169"/>
    </location>
</feature>
<feature type="compositionally biased region" description="Low complexity" evidence="1">
    <location>
        <begin position="49"/>
        <end position="82"/>
    </location>
</feature>
<dbReference type="Gene3D" id="3.30.300.130">
    <property type="entry name" value="Fe-S cluster assembly (FSCA)"/>
    <property type="match status" value="1"/>
</dbReference>
<gene>
    <name evidence="3" type="ORF">AD952_06345</name>
</gene>
<dbReference type="InterPro" id="IPR052339">
    <property type="entry name" value="Fe-S_Maturation_MIP18"/>
</dbReference>
<reference evidence="3 4" key="1">
    <citation type="submission" date="2015-06" db="EMBL/GenBank/DDBJ databases">
        <title>Improved classification and identification of acetic acid bacteria using matrix-assisted laser desorption/ionization time-of-flight mass spectrometry; Gluconobacter nephelii and Gluconobacter uchimurae are later heterotypic synonyms of Gluconobacter japonicus and Gluconobacter oxydans, respectively.</title>
        <authorList>
            <person name="Li L."/>
            <person name="Cleenwerck I."/>
            <person name="De Vuyst L."/>
            <person name="Vandamme P."/>
        </authorList>
    </citation>
    <scope>NUCLEOTIDE SEQUENCE [LARGE SCALE GENOMIC DNA]</scope>
    <source>
        <strain evidence="3 4">LMG 1608</strain>
    </source>
</reference>
<dbReference type="InterPro" id="IPR002744">
    <property type="entry name" value="MIP18-like"/>
</dbReference>
<feature type="region of interest" description="Disordered" evidence="1">
    <location>
        <begin position="1"/>
        <end position="93"/>
    </location>
</feature>
<dbReference type="InterPro" id="IPR034904">
    <property type="entry name" value="FSCA_dom_sf"/>
</dbReference>
<dbReference type="PANTHER" id="PTHR42831:SF1">
    <property type="entry name" value="FE-S PROTEIN MATURATION AUXILIARY FACTOR YITW"/>
    <property type="match status" value="1"/>
</dbReference>
<comment type="caution">
    <text evidence="3">The sequence shown here is derived from an EMBL/GenBank/DDBJ whole genome shotgun (WGS) entry which is preliminary data.</text>
</comment>
<name>A0A149UVZ4_9PROT</name>
<accession>A0A149UVZ4</accession>
<dbReference type="Proteomes" id="UP000075312">
    <property type="component" value="Unassembled WGS sequence"/>
</dbReference>
<dbReference type="SUPFAM" id="SSF117916">
    <property type="entry name" value="Fe-S cluster assembly (FSCA) domain-like"/>
    <property type="match status" value="1"/>
</dbReference>
<evidence type="ECO:0000256" key="1">
    <source>
        <dbReference type="SAM" id="MobiDB-lite"/>
    </source>
</evidence>
<dbReference type="InterPro" id="IPR014291">
    <property type="entry name" value="SUF_FeS_clus_asmbl-assoc"/>
</dbReference>
<dbReference type="RefSeq" id="WP_062141885.1">
    <property type="nucleotide sequence ID" value="NZ_LHZY01000011.1"/>
</dbReference>
<sequence length="191" mass="19877">MSMSEKVHAPELQEQDTMTQTATTDVLHADAPEAGAKTARVESWTPDNADAAPASASASASASAEEADAVPAAGDAVASSPATEGTGDATGPASEDAVIEAIATVHDPEIPVNIYELGLIYAIDLYDDGRVKIEMTLTAPNCPSAQELPVQVKDAVEKVPGVASAQVEVVWDPPWDMSRMSDEARLALNMF</sequence>
<feature type="compositionally biased region" description="Basic and acidic residues" evidence="1">
    <location>
        <begin position="1"/>
        <end position="11"/>
    </location>
</feature>
<dbReference type="Pfam" id="PF01883">
    <property type="entry name" value="FeS_assembly_P"/>
    <property type="match status" value="1"/>
</dbReference>
<dbReference type="AlphaFoldDB" id="A0A149UVZ4"/>
<dbReference type="NCBIfam" id="TIGR02945">
    <property type="entry name" value="SUF_assoc"/>
    <property type="match status" value="1"/>
</dbReference>
<proteinExistence type="predicted"/>